<protein>
    <submittedName>
        <fullName evidence="1">Phosphorylated carbohydrates phosphatase TM_1254</fullName>
        <ecNumber evidence="1">3.1.3.-</ecNumber>
    </submittedName>
</protein>
<gene>
    <name evidence="1" type="ORF">NCTC10684_00369</name>
</gene>
<organism evidence="1 2">
    <name type="scientific">Aminobacter aminovorans</name>
    <name type="common">Chelatobacter heintzii</name>
    <dbReference type="NCBI Taxonomy" id="83263"/>
    <lineage>
        <taxon>Bacteria</taxon>
        <taxon>Pseudomonadati</taxon>
        <taxon>Pseudomonadota</taxon>
        <taxon>Alphaproteobacteria</taxon>
        <taxon>Hyphomicrobiales</taxon>
        <taxon>Phyllobacteriaceae</taxon>
        <taxon>Aminobacter</taxon>
    </lineage>
</organism>
<dbReference type="PANTHER" id="PTHR18901">
    <property type="entry name" value="2-DEOXYGLUCOSE-6-PHOSPHATE PHOSPHATASE 2"/>
    <property type="match status" value="1"/>
</dbReference>
<dbReference type="InterPro" id="IPR023214">
    <property type="entry name" value="HAD_sf"/>
</dbReference>
<evidence type="ECO:0000313" key="2">
    <source>
        <dbReference type="Proteomes" id="UP000254701"/>
    </source>
</evidence>
<accession>A0A380WDV6</accession>
<dbReference type="Gene3D" id="3.40.50.1000">
    <property type="entry name" value="HAD superfamily/HAD-like"/>
    <property type="match status" value="1"/>
</dbReference>
<dbReference type="OrthoDB" id="9800058at2"/>
<dbReference type="PANTHER" id="PTHR18901:SF38">
    <property type="entry name" value="PSEUDOURIDINE-5'-PHOSPHATASE"/>
    <property type="match status" value="1"/>
</dbReference>
<evidence type="ECO:0000313" key="1">
    <source>
        <dbReference type="EMBL" id="SUU87177.1"/>
    </source>
</evidence>
<dbReference type="AlphaFoldDB" id="A0A380WDV6"/>
<dbReference type="SUPFAM" id="SSF56784">
    <property type="entry name" value="HAD-like"/>
    <property type="match status" value="1"/>
</dbReference>
<dbReference type="InterPro" id="IPR023198">
    <property type="entry name" value="PGP-like_dom2"/>
</dbReference>
<dbReference type="EC" id="3.1.3.-" evidence="1"/>
<dbReference type="GO" id="GO:0016787">
    <property type="term" value="F:hydrolase activity"/>
    <property type="evidence" value="ECO:0007669"/>
    <property type="project" value="UniProtKB-KW"/>
</dbReference>
<dbReference type="SFLD" id="SFLDG01129">
    <property type="entry name" value="C1.5:_HAD__Beta-PGM__Phosphata"/>
    <property type="match status" value="1"/>
</dbReference>
<proteinExistence type="predicted"/>
<dbReference type="Pfam" id="PF00702">
    <property type="entry name" value="Hydrolase"/>
    <property type="match status" value="1"/>
</dbReference>
<dbReference type="RefSeq" id="WP_115729722.1">
    <property type="nucleotide sequence ID" value="NZ_BAAAVY010000011.1"/>
</dbReference>
<dbReference type="SFLD" id="SFLDS00003">
    <property type="entry name" value="Haloacid_Dehalogenase"/>
    <property type="match status" value="1"/>
</dbReference>
<dbReference type="NCBIfam" id="TIGR01509">
    <property type="entry name" value="HAD-SF-IA-v3"/>
    <property type="match status" value="1"/>
</dbReference>
<keyword evidence="1" id="KW-0378">Hydrolase</keyword>
<reference evidence="1 2" key="1">
    <citation type="submission" date="2018-06" db="EMBL/GenBank/DDBJ databases">
        <authorList>
            <consortium name="Pathogen Informatics"/>
            <person name="Doyle S."/>
        </authorList>
    </citation>
    <scope>NUCLEOTIDE SEQUENCE [LARGE SCALE GENOMIC DNA]</scope>
    <source>
        <strain evidence="1 2">NCTC10684</strain>
    </source>
</reference>
<dbReference type="EMBL" id="UFSM01000001">
    <property type="protein sequence ID" value="SUU87177.1"/>
    <property type="molecule type" value="Genomic_DNA"/>
</dbReference>
<dbReference type="InterPro" id="IPR006439">
    <property type="entry name" value="HAD-SF_hydro_IA"/>
</dbReference>
<sequence>MTPKAVYWDMDGTLIDSEPLHEESLVSALRSVGIEPPADLHARVVGQAARPVYEVLRDKFGLALEFDDWIALKYDHYMGRAPDLLPREGAMEIFRDLEAKGVVQAIVSNSDRMVVEANLQAVGMHEPTMKTISRNDVRLGKPDPEPYLRAAYLTGIDPADTAVMEDSITGAMAGVAAGMRTIFWPQDKIDGPAGALVAHSAEEVRALLGLD</sequence>
<dbReference type="CDD" id="cd07505">
    <property type="entry name" value="HAD_BPGM-like"/>
    <property type="match status" value="1"/>
</dbReference>
<dbReference type="Proteomes" id="UP000254701">
    <property type="component" value="Unassembled WGS sequence"/>
</dbReference>
<dbReference type="PRINTS" id="PR00413">
    <property type="entry name" value="HADHALOGNASE"/>
</dbReference>
<dbReference type="Gene3D" id="1.10.150.240">
    <property type="entry name" value="Putative phosphatase, domain 2"/>
    <property type="match status" value="1"/>
</dbReference>
<name>A0A380WDV6_AMIAI</name>
<dbReference type="InterPro" id="IPR036412">
    <property type="entry name" value="HAD-like_sf"/>
</dbReference>